<dbReference type="InterPro" id="IPR032675">
    <property type="entry name" value="LRR_dom_sf"/>
</dbReference>
<evidence type="ECO:0000259" key="2">
    <source>
        <dbReference type="Pfam" id="PF12937"/>
    </source>
</evidence>
<proteinExistence type="predicted"/>
<organism evidence="3 4">
    <name type="scientific">Ganoderma sinense ZZ0214-1</name>
    <dbReference type="NCBI Taxonomy" id="1077348"/>
    <lineage>
        <taxon>Eukaryota</taxon>
        <taxon>Fungi</taxon>
        <taxon>Dikarya</taxon>
        <taxon>Basidiomycota</taxon>
        <taxon>Agaricomycotina</taxon>
        <taxon>Agaricomycetes</taxon>
        <taxon>Polyporales</taxon>
        <taxon>Polyporaceae</taxon>
        <taxon>Ganoderma</taxon>
    </lineage>
</organism>
<keyword evidence="1" id="KW-0175">Coiled coil</keyword>
<gene>
    <name evidence="3" type="ORF">GSI_14942</name>
</gene>
<dbReference type="Pfam" id="PF12937">
    <property type="entry name" value="F-box-like"/>
    <property type="match status" value="1"/>
</dbReference>
<keyword evidence="4" id="KW-1185">Reference proteome</keyword>
<reference evidence="3 4" key="1">
    <citation type="journal article" date="2015" name="Sci. Rep.">
        <title>Chromosome-level genome map provides insights into diverse defense mechanisms in the medicinal fungus Ganoderma sinense.</title>
        <authorList>
            <person name="Zhu Y."/>
            <person name="Xu J."/>
            <person name="Sun C."/>
            <person name="Zhou S."/>
            <person name="Xu H."/>
            <person name="Nelson D.R."/>
            <person name="Qian J."/>
            <person name="Song J."/>
            <person name="Luo H."/>
            <person name="Xiang L."/>
            <person name="Li Y."/>
            <person name="Xu Z."/>
            <person name="Ji A."/>
            <person name="Wang L."/>
            <person name="Lu S."/>
            <person name="Hayward A."/>
            <person name="Sun W."/>
            <person name="Li X."/>
            <person name="Schwartz D.C."/>
            <person name="Wang Y."/>
            <person name="Chen S."/>
        </authorList>
    </citation>
    <scope>NUCLEOTIDE SEQUENCE [LARGE SCALE GENOMIC DNA]</scope>
    <source>
        <strain evidence="3 4">ZZ0214-1</strain>
    </source>
</reference>
<accession>A0A2G8RQ43</accession>
<dbReference type="SUPFAM" id="SSF81383">
    <property type="entry name" value="F-box domain"/>
    <property type="match status" value="1"/>
</dbReference>
<evidence type="ECO:0000313" key="4">
    <source>
        <dbReference type="Proteomes" id="UP000230002"/>
    </source>
</evidence>
<dbReference type="InterPro" id="IPR001810">
    <property type="entry name" value="F-box_dom"/>
</dbReference>
<dbReference type="InterPro" id="IPR036047">
    <property type="entry name" value="F-box-like_dom_sf"/>
</dbReference>
<dbReference type="OrthoDB" id="3181259at2759"/>
<feature type="coiled-coil region" evidence="1">
    <location>
        <begin position="55"/>
        <end position="82"/>
    </location>
</feature>
<dbReference type="Gene3D" id="3.80.10.10">
    <property type="entry name" value="Ribonuclease Inhibitor"/>
    <property type="match status" value="1"/>
</dbReference>
<dbReference type="EMBL" id="AYKW01000068">
    <property type="protein sequence ID" value="PIL23629.1"/>
    <property type="molecule type" value="Genomic_DNA"/>
</dbReference>
<comment type="caution">
    <text evidence="3">The sequence shown here is derived from an EMBL/GenBank/DDBJ whole genome shotgun (WGS) entry which is preliminary data.</text>
</comment>
<evidence type="ECO:0000256" key="1">
    <source>
        <dbReference type="SAM" id="Coils"/>
    </source>
</evidence>
<dbReference type="SUPFAM" id="SSF52047">
    <property type="entry name" value="RNI-like"/>
    <property type="match status" value="1"/>
</dbReference>
<sequence length="509" mass="57443">MRLDQPLQTLLTMSSSPSFEDLASWDDLNIILPDVSLEDPDDPRRLDPRKLPAEIVQLDQSIADLEDKLSALKLRRANLLDRRALITRLPPELLSRIFELGVHETGDLLFTLSLVSRHWRNLVLATPTLWTYIILDNDWSWRIPSFLRRLRAYLDRSQASKLFVDIDFRYVDSTHDTETIMSQLAPHLWRCYSFNVSVPDWFRMRKVQEHASCLGPALEDLYLRVDSSDSEYQDPFTVLSQPCPRLGYVMLEHAPLDCLGVPMPSLRQLYLLRDARCHSSARIAYPFKELMTILTASPIKWFSLRLALFTIDTTEDVFRATPTPQELPHLKGLSFDIVDPGSISLFLESTSLPALELLSVNAGEELQWLTQMSLTPSRFPALRLLDLRNCSFTGPALVPLVRALHQLPQITGLGISTPAAGLIGTRIFDMLAAGPDTIGEWLLPRLEAISVQNCGDISGHELLRVVSARRGAAAPQVANIAFLKITQCYSLDPEVLDRLTSLVETVRTL</sequence>
<feature type="domain" description="F-box" evidence="2">
    <location>
        <begin position="87"/>
        <end position="133"/>
    </location>
</feature>
<evidence type="ECO:0000313" key="3">
    <source>
        <dbReference type="EMBL" id="PIL23629.1"/>
    </source>
</evidence>
<dbReference type="Gene3D" id="1.20.1280.50">
    <property type="match status" value="1"/>
</dbReference>
<dbReference type="STRING" id="1077348.A0A2G8RQ43"/>
<dbReference type="Proteomes" id="UP000230002">
    <property type="component" value="Unassembled WGS sequence"/>
</dbReference>
<dbReference type="AlphaFoldDB" id="A0A2G8RQ43"/>
<name>A0A2G8RQ43_9APHY</name>
<protein>
    <recommendedName>
        <fullName evidence="2">F-box domain-containing protein</fullName>
    </recommendedName>
</protein>